<feature type="compositionally biased region" description="Basic and acidic residues" evidence="1">
    <location>
        <begin position="219"/>
        <end position="234"/>
    </location>
</feature>
<dbReference type="EMBL" id="JABSTU010000006">
    <property type="protein sequence ID" value="KAH8027341.1"/>
    <property type="molecule type" value="Genomic_DNA"/>
</dbReference>
<dbReference type="PANTHER" id="PTHR46599:SF3">
    <property type="entry name" value="PIGGYBAC TRANSPOSABLE ELEMENT-DERIVED PROTEIN 4"/>
    <property type="match status" value="1"/>
</dbReference>
<organism evidence="3 4">
    <name type="scientific">Rhipicephalus microplus</name>
    <name type="common">Cattle tick</name>
    <name type="synonym">Boophilus microplus</name>
    <dbReference type="NCBI Taxonomy" id="6941"/>
    <lineage>
        <taxon>Eukaryota</taxon>
        <taxon>Metazoa</taxon>
        <taxon>Ecdysozoa</taxon>
        <taxon>Arthropoda</taxon>
        <taxon>Chelicerata</taxon>
        <taxon>Arachnida</taxon>
        <taxon>Acari</taxon>
        <taxon>Parasitiformes</taxon>
        <taxon>Ixodida</taxon>
        <taxon>Ixodoidea</taxon>
        <taxon>Ixodidae</taxon>
        <taxon>Rhipicephalinae</taxon>
        <taxon>Rhipicephalus</taxon>
        <taxon>Boophilus</taxon>
    </lineage>
</organism>
<comment type="caution">
    <text evidence="3">The sequence shown here is derived from an EMBL/GenBank/DDBJ whole genome shotgun (WGS) entry which is preliminary data.</text>
</comment>
<evidence type="ECO:0000259" key="2">
    <source>
        <dbReference type="Pfam" id="PF13842"/>
    </source>
</evidence>
<evidence type="ECO:0000256" key="1">
    <source>
        <dbReference type="SAM" id="MobiDB-lite"/>
    </source>
</evidence>
<dbReference type="Proteomes" id="UP000821866">
    <property type="component" value="Chromosome 4"/>
</dbReference>
<accession>A0A9J6DYW0</accession>
<evidence type="ECO:0000313" key="4">
    <source>
        <dbReference type="Proteomes" id="UP000821866"/>
    </source>
</evidence>
<sequence>MKMKGFSLRRRTGICRKLPEEYEEKLQSLLRFLLNLRHNNGYLRGQIGNADQTPLYFDMPGTTTVEEKGAKHVRVLTSGHDDESESDKDATVVFYSSSEEDSDDVFMDSDSEGEDSSDDTMASYREWFRIDLDNIPARPPRFDFRGFTGLKITISYKKIFQHLLDEATYNSFVLYQKGGGRASHLEYRLRLIDEIITKYSPNTGTKKKGRPGRPLNAKRFGERHFPSHIPPTEKKQEPTRRCVVCYMKRDVNGKNIRKETRTWCRWCEKALCAVPCFERYHTDGSLN</sequence>
<evidence type="ECO:0000313" key="3">
    <source>
        <dbReference type="EMBL" id="KAH8027341.1"/>
    </source>
</evidence>
<keyword evidence="4" id="KW-1185">Reference proteome</keyword>
<reference evidence="3" key="2">
    <citation type="submission" date="2021-09" db="EMBL/GenBank/DDBJ databases">
        <authorList>
            <person name="Jia N."/>
            <person name="Wang J."/>
            <person name="Shi W."/>
            <person name="Du L."/>
            <person name="Sun Y."/>
            <person name="Zhan W."/>
            <person name="Jiang J."/>
            <person name="Wang Q."/>
            <person name="Zhang B."/>
            <person name="Ji P."/>
            <person name="Sakyi L.B."/>
            <person name="Cui X."/>
            <person name="Yuan T."/>
            <person name="Jiang B."/>
            <person name="Yang W."/>
            <person name="Lam T.T.-Y."/>
            <person name="Chang Q."/>
            <person name="Ding S."/>
            <person name="Wang X."/>
            <person name="Zhu J."/>
            <person name="Ruan X."/>
            <person name="Zhao L."/>
            <person name="Wei J."/>
            <person name="Que T."/>
            <person name="Du C."/>
            <person name="Cheng J."/>
            <person name="Dai P."/>
            <person name="Han X."/>
            <person name="Huang E."/>
            <person name="Gao Y."/>
            <person name="Liu J."/>
            <person name="Shao H."/>
            <person name="Ye R."/>
            <person name="Li L."/>
            <person name="Wei W."/>
            <person name="Wang X."/>
            <person name="Wang C."/>
            <person name="Huo Q."/>
            <person name="Li W."/>
            <person name="Guo W."/>
            <person name="Chen H."/>
            <person name="Chen S."/>
            <person name="Zhou L."/>
            <person name="Zhou L."/>
            <person name="Ni X."/>
            <person name="Tian J."/>
            <person name="Zhou Y."/>
            <person name="Sheng Y."/>
            <person name="Liu T."/>
            <person name="Pan Y."/>
            <person name="Xia L."/>
            <person name="Li J."/>
            <person name="Zhao F."/>
            <person name="Cao W."/>
        </authorList>
    </citation>
    <scope>NUCLEOTIDE SEQUENCE</scope>
    <source>
        <strain evidence="3">Rmic-2018</strain>
        <tissue evidence="3">Larvae</tissue>
    </source>
</reference>
<dbReference type="Pfam" id="PF13842">
    <property type="entry name" value="zf-Tnp_2"/>
    <property type="match status" value="1"/>
</dbReference>
<dbReference type="InterPro" id="IPR032718">
    <property type="entry name" value="PGBD4_Znf_C"/>
</dbReference>
<gene>
    <name evidence="3" type="ORF">HPB51_004693</name>
</gene>
<dbReference type="VEuPathDB" id="VectorBase:LOC119166713"/>
<feature type="region of interest" description="Disordered" evidence="1">
    <location>
        <begin position="97"/>
        <end position="119"/>
    </location>
</feature>
<name>A0A9J6DYW0_RHIMP</name>
<dbReference type="AlphaFoldDB" id="A0A9J6DYW0"/>
<reference evidence="3" key="1">
    <citation type="journal article" date="2020" name="Cell">
        <title>Large-Scale Comparative Analyses of Tick Genomes Elucidate Their Genetic Diversity and Vector Capacities.</title>
        <authorList>
            <consortium name="Tick Genome and Microbiome Consortium (TIGMIC)"/>
            <person name="Jia N."/>
            <person name="Wang J."/>
            <person name="Shi W."/>
            <person name="Du L."/>
            <person name="Sun Y."/>
            <person name="Zhan W."/>
            <person name="Jiang J.F."/>
            <person name="Wang Q."/>
            <person name="Zhang B."/>
            <person name="Ji P."/>
            <person name="Bell-Sakyi L."/>
            <person name="Cui X.M."/>
            <person name="Yuan T.T."/>
            <person name="Jiang B.G."/>
            <person name="Yang W.F."/>
            <person name="Lam T.T."/>
            <person name="Chang Q.C."/>
            <person name="Ding S.J."/>
            <person name="Wang X.J."/>
            <person name="Zhu J.G."/>
            <person name="Ruan X.D."/>
            <person name="Zhao L."/>
            <person name="Wei J.T."/>
            <person name="Ye R.Z."/>
            <person name="Que T.C."/>
            <person name="Du C.H."/>
            <person name="Zhou Y.H."/>
            <person name="Cheng J.X."/>
            <person name="Dai P.F."/>
            <person name="Guo W.B."/>
            <person name="Han X.H."/>
            <person name="Huang E.J."/>
            <person name="Li L.F."/>
            <person name="Wei W."/>
            <person name="Gao Y.C."/>
            <person name="Liu J.Z."/>
            <person name="Shao H.Z."/>
            <person name="Wang X."/>
            <person name="Wang C.C."/>
            <person name="Yang T.C."/>
            <person name="Huo Q.B."/>
            <person name="Li W."/>
            <person name="Chen H.Y."/>
            <person name="Chen S.E."/>
            <person name="Zhou L.G."/>
            <person name="Ni X.B."/>
            <person name="Tian J.H."/>
            <person name="Sheng Y."/>
            <person name="Liu T."/>
            <person name="Pan Y.S."/>
            <person name="Xia L.Y."/>
            <person name="Li J."/>
            <person name="Zhao F."/>
            <person name="Cao W.C."/>
        </authorList>
    </citation>
    <scope>NUCLEOTIDE SEQUENCE</scope>
    <source>
        <strain evidence="3">Rmic-2018</strain>
    </source>
</reference>
<feature type="region of interest" description="Disordered" evidence="1">
    <location>
        <begin position="201"/>
        <end position="234"/>
    </location>
</feature>
<dbReference type="PANTHER" id="PTHR46599">
    <property type="entry name" value="PIGGYBAC TRANSPOSABLE ELEMENT-DERIVED PROTEIN 4"/>
    <property type="match status" value="1"/>
</dbReference>
<feature type="compositionally biased region" description="Acidic residues" evidence="1">
    <location>
        <begin position="98"/>
        <end position="118"/>
    </location>
</feature>
<protein>
    <recommendedName>
        <fullName evidence="2">PiggyBac transposable element-derived protein 4 C-terminal zinc-finger domain-containing protein</fullName>
    </recommendedName>
</protein>
<proteinExistence type="predicted"/>
<feature type="domain" description="PiggyBac transposable element-derived protein 4 C-terminal zinc-finger" evidence="2">
    <location>
        <begin position="233"/>
        <end position="281"/>
    </location>
</feature>